<dbReference type="PANTHER" id="PTHR47577:SF2">
    <property type="entry name" value="THAP DOMAIN CONTAINING 9"/>
    <property type="match status" value="1"/>
</dbReference>
<accession>A0ABD1ISC0</accession>
<keyword evidence="6" id="KW-1185">Reference proteome</keyword>
<protein>
    <recommendedName>
        <fullName evidence="7">DNA transposase THAP9</fullName>
    </recommendedName>
</protein>
<dbReference type="Pfam" id="PF12017">
    <property type="entry name" value="Tnp_P_element"/>
    <property type="match status" value="1"/>
</dbReference>
<evidence type="ECO:0000256" key="1">
    <source>
        <dbReference type="SAM" id="MobiDB-lite"/>
    </source>
</evidence>
<gene>
    <name evidence="5" type="ORF">ACEWY4_025587</name>
</gene>
<evidence type="ECO:0000259" key="4">
    <source>
        <dbReference type="Pfam" id="PF21788"/>
    </source>
</evidence>
<evidence type="ECO:0000259" key="3">
    <source>
        <dbReference type="Pfam" id="PF21787"/>
    </source>
</evidence>
<name>A0ABD1ISC0_9TELE</name>
<feature type="domain" description="Transposable element P transposase-like RNase H" evidence="3">
    <location>
        <begin position="152"/>
        <end position="284"/>
    </location>
</feature>
<dbReference type="Proteomes" id="UP001591681">
    <property type="component" value="Unassembled WGS sequence"/>
</dbReference>
<sequence length="547" mass="61742">MRPVSESCCSPEGLAVAEAKRSCQSLVGPAPENGEESAPWTAPAAVSKVHREKSNALRREKRAKNNMQALLEKLREKNLINEELKYQLECYSDLPVHLLSRQGVEYTKAQREFALTLHLHGPKAYQYLRETLHINLPHPSSLQRWLSSLDARPGLNKMMLDMLGRRCQEDQEKYSCVSLMLDAMHIKSHVQHDPQTQTMIGYVDMGHRVNETDIASEALVFMVVGLQGYWKAPIAYYLTKTLTPDTQKVLVQHAIEELHYRGIRVVCLTMDGHASNISMCAQLGCNLRDDLCKPLKTHFPHPVTGDKVFVMMDACHMLKLVRNMLKVSLAAQTLSNSVAVALRTLRDVGYTEFRDSEATSEFIQITDRLFDVFNSRNPRAKGGLVENALVYISGFVVRRALEKLGCDVCRESLVTDAASAKKDESYHLLCLKDNGGLVIPSEGTVRIIRAAESVIRQASFRQSRPIRLLEVVSMVRSRIGTEDVFQLGEHISDTQYGIDSHHHTLLTLLVSLFFKLRLHHIAKITTLSLQNNSMRQKHNKTVLFKGH</sequence>
<dbReference type="EMBL" id="JBHFQA010000023">
    <property type="protein sequence ID" value="KAL2077902.1"/>
    <property type="molecule type" value="Genomic_DNA"/>
</dbReference>
<dbReference type="InterPro" id="IPR021896">
    <property type="entry name" value="THAP9-like_HTH"/>
</dbReference>
<evidence type="ECO:0000313" key="6">
    <source>
        <dbReference type="Proteomes" id="UP001591681"/>
    </source>
</evidence>
<reference evidence="5 6" key="1">
    <citation type="submission" date="2024-09" db="EMBL/GenBank/DDBJ databases">
        <title>A chromosome-level genome assembly of Gray's grenadier anchovy, Coilia grayii.</title>
        <authorList>
            <person name="Fu Z."/>
        </authorList>
    </citation>
    <scope>NUCLEOTIDE SEQUENCE [LARGE SCALE GENOMIC DNA]</scope>
    <source>
        <strain evidence="5">G4</strain>
        <tissue evidence="5">Muscle</tissue>
    </source>
</reference>
<evidence type="ECO:0000313" key="5">
    <source>
        <dbReference type="EMBL" id="KAL2077902.1"/>
    </source>
</evidence>
<proteinExistence type="predicted"/>
<dbReference type="Pfam" id="PF21788">
    <property type="entry name" value="TNP-like_GBD"/>
    <property type="match status" value="1"/>
</dbReference>
<dbReference type="InterPro" id="IPR048365">
    <property type="entry name" value="TNP-like_RNaseH_N"/>
</dbReference>
<dbReference type="InterPro" id="IPR048366">
    <property type="entry name" value="TNP-like_GBD"/>
</dbReference>
<organism evidence="5 6">
    <name type="scientific">Coilia grayii</name>
    <name type="common">Gray's grenadier anchovy</name>
    <dbReference type="NCBI Taxonomy" id="363190"/>
    <lineage>
        <taxon>Eukaryota</taxon>
        <taxon>Metazoa</taxon>
        <taxon>Chordata</taxon>
        <taxon>Craniata</taxon>
        <taxon>Vertebrata</taxon>
        <taxon>Euteleostomi</taxon>
        <taxon>Actinopterygii</taxon>
        <taxon>Neopterygii</taxon>
        <taxon>Teleostei</taxon>
        <taxon>Clupei</taxon>
        <taxon>Clupeiformes</taxon>
        <taxon>Clupeoidei</taxon>
        <taxon>Engraulidae</taxon>
        <taxon>Coilinae</taxon>
        <taxon>Coilia</taxon>
    </lineage>
</organism>
<evidence type="ECO:0000259" key="2">
    <source>
        <dbReference type="Pfam" id="PF12017"/>
    </source>
</evidence>
<feature type="domain" description="THAP9-like helix-turn-helix" evidence="2">
    <location>
        <begin position="73"/>
        <end position="145"/>
    </location>
</feature>
<feature type="region of interest" description="Disordered" evidence="1">
    <location>
        <begin position="26"/>
        <end position="56"/>
    </location>
</feature>
<dbReference type="AlphaFoldDB" id="A0ABD1ISC0"/>
<comment type="caution">
    <text evidence="5">The sequence shown here is derived from an EMBL/GenBank/DDBJ whole genome shotgun (WGS) entry which is preliminary data.</text>
</comment>
<dbReference type="PANTHER" id="PTHR47577">
    <property type="entry name" value="THAP DOMAIN-CONTAINING PROTEIN 6"/>
    <property type="match status" value="1"/>
</dbReference>
<dbReference type="Pfam" id="PF21787">
    <property type="entry name" value="TNP-like_RNaseH_N"/>
    <property type="match status" value="1"/>
</dbReference>
<evidence type="ECO:0008006" key="7">
    <source>
        <dbReference type="Google" id="ProtNLM"/>
    </source>
</evidence>
<feature type="domain" description="Transposable element P transposase-like GTP-binding insertion" evidence="4">
    <location>
        <begin position="325"/>
        <end position="382"/>
    </location>
</feature>